<evidence type="ECO:0000256" key="1">
    <source>
        <dbReference type="ARBA" id="ARBA00006486"/>
    </source>
</evidence>
<dbReference type="RefSeq" id="WP_184434106.1">
    <property type="nucleotide sequence ID" value="NZ_JACIGI010000011.1"/>
</dbReference>
<sequence>MVDEASPTGPGTPPPGHNTPIVIDEAHNPYRDCIQGLANEPITVVRLLRDAVEALPPGSPLTRLETVTLPEVVSRLVANRPRVAIIAGSPDHPAHLLDRAHALMAAARVWQNGGVPFHFSVPVICDGTAQSNIGQSYSLASRNHTSAAVNINFEGHSYHAAYVLAGCDKSPSAIIAALAAAEVARRARGNQAPVWAVFAPEHVLRGGTVPEGTRRALLDVAEAADAAGHHDLGADLRETLRYILQCSSDEAFAGQLERAVNLDLIKPVAKRRLLDQLAAATCHEDGGICAFNGTGNSSRTMMAALGLTPPELELLTGLPPQEGVAKGIDGLFALFNKPEYSVVSLLAANFANVVRMHGATGSSSNMLLHLPSIMRHAGFDVTIDTYRAIRDATPVPEVFAHSLTEGRDTFALARQFAQGANRGMESLYAVLARLGVPLDLDAPTVTGGTWAARIADLRDHPVDESLGESAVIRARPIRTRSGVEVLDGSFFESCVVKISGLSDDQIAHFDGRVLLVRHYENEHACSADFAAADLMERLRRTESLDAALLGAAVAANGGAAAQGRQAAEDPALFGDLVGQGLLAFAFVIAGQGPLAYGMPEMFAPSQNLRHHRLLEASSILVTDGRYSGVTKGPCLGHMVPEAYQGGGIGYLRDGDALRLDLSAGRLDLLAPAAFRAGRLEPMDPHTDAGRTALFTERWDRMEARRLEIAACNVMDGVSDASRGVVPMAVDRRAKRPYPVPKATKT</sequence>
<gene>
    <name evidence="6" type="ORF">GGD88_001698</name>
</gene>
<name>A0A7W6WKC5_9PROT</name>
<dbReference type="AlphaFoldDB" id="A0A7W6WKC5"/>
<feature type="domain" description="Dihydroxy-acid/6-phosphogluconate dehydratase N-terminal" evidence="4">
    <location>
        <begin position="81"/>
        <end position="180"/>
    </location>
</feature>
<accession>A0A7W6WKC5</accession>
<evidence type="ECO:0000256" key="2">
    <source>
        <dbReference type="ARBA" id="ARBA00023239"/>
    </source>
</evidence>
<dbReference type="EMBL" id="JACIGI010000011">
    <property type="protein sequence ID" value="MBB4285975.1"/>
    <property type="molecule type" value="Genomic_DNA"/>
</dbReference>
<evidence type="ECO:0000313" key="7">
    <source>
        <dbReference type="Proteomes" id="UP000555728"/>
    </source>
</evidence>
<comment type="caution">
    <text evidence="6">The sequence shown here is derived from an EMBL/GenBank/DDBJ whole genome shotgun (WGS) entry which is preliminary data.</text>
</comment>
<evidence type="ECO:0000259" key="4">
    <source>
        <dbReference type="Pfam" id="PF00920"/>
    </source>
</evidence>
<dbReference type="SUPFAM" id="SSF143975">
    <property type="entry name" value="IlvD/EDD N-terminal domain-like"/>
    <property type="match status" value="2"/>
</dbReference>
<dbReference type="PANTHER" id="PTHR43661:SF3">
    <property type="entry name" value="D-XYLONATE DEHYDRATASE YAGF-RELATED"/>
    <property type="match status" value="1"/>
</dbReference>
<evidence type="ECO:0000259" key="5">
    <source>
        <dbReference type="Pfam" id="PF24877"/>
    </source>
</evidence>
<dbReference type="GO" id="GO:0005829">
    <property type="term" value="C:cytosol"/>
    <property type="evidence" value="ECO:0007669"/>
    <property type="project" value="TreeGrafter"/>
</dbReference>
<reference evidence="6 7" key="1">
    <citation type="submission" date="2020-08" db="EMBL/GenBank/DDBJ databases">
        <title>Genome sequencing of Purple Non-Sulfur Bacteria from various extreme environments.</title>
        <authorList>
            <person name="Mayer M."/>
        </authorList>
    </citation>
    <scope>NUCLEOTIDE SEQUENCE [LARGE SCALE GENOMIC DNA]</scope>
    <source>
        <strain evidence="6 7">JA135</strain>
    </source>
</reference>
<dbReference type="InterPro" id="IPR037237">
    <property type="entry name" value="IlvD/EDD_N"/>
</dbReference>
<dbReference type="PANTHER" id="PTHR43661">
    <property type="entry name" value="D-XYLONATE DEHYDRATASE"/>
    <property type="match status" value="1"/>
</dbReference>
<proteinExistence type="inferred from homology"/>
<comment type="similarity">
    <text evidence="1">Belongs to the IlvD/Edd family.</text>
</comment>
<dbReference type="Gene3D" id="3.50.30.80">
    <property type="entry name" value="IlvD/EDD C-terminal domain-like"/>
    <property type="match status" value="1"/>
</dbReference>
<dbReference type="InterPro" id="IPR056740">
    <property type="entry name" value="ILV_EDD_C"/>
</dbReference>
<dbReference type="GO" id="GO:0016836">
    <property type="term" value="F:hydro-lyase activity"/>
    <property type="evidence" value="ECO:0007669"/>
    <property type="project" value="TreeGrafter"/>
</dbReference>
<protein>
    <submittedName>
        <fullName evidence="6">Dihydroxyacid dehydratase/phosphogluconate dehydratase</fullName>
    </submittedName>
</protein>
<evidence type="ECO:0000256" key="3">
    <source>
        <dbReference type="SAM" id="MobiDB-lite"/>
    </source>
</evidence>
<feature type="domain" description="Dihydroxy-acid/6-phosphogluconate dehydratase N-terminal" evidence="4">
    <location>
        <begin position="274"/>
        <end position="450"/>
    </location>
</feature>
<dbReference type="InterPro" id="IPR042096">
    <property type="entry name" value="Dihydro-acid_dehy_C"/>
</dbReference>
<keyword evidence="7" id="KW-1185">Reference proteome</keyword>
<dbReference type="SUPFAM" id="SSF52016">
    <property type="entry name" value="LeuD/IlvD-like"/>
    <property type="match status" value="1"/>
</dbReference>
<feature type="region of interest" description="Disordered" evidence="3">
    <location>
        <begin position="1"/>
        <end position="22"/>
    </location>
</feature>
<dbReference type="Proteomes" id="UP000555728">
    <property type="component" value="Unassembled WGS sequence"/>
</dbReference>
<organism evidence="6 7">
    <name type="scientific">Roseospira goensis</name>
    <dbReference type="NCBI Taxonomy" id="391922"/>
    <lineage>
        <taxon>Bacteria</taxon>
        <taxon>Pseudomonadati</taxon>
        <taxon>Pseudomonadota</taxon>
        <taxon>Alphaproteobacteria</taxon>
        <taxon>Rhodospirillales</taxon>
        <taxon>Rhodospirillaceae</taxon>
        <taxon>Roseospira</taxon>
    </lineage>
</organism>
<dbReference type="InterPro" id="IPR000581">
    <property type="entry name" value="ILV_EDD_N"/>
</dbReference>
<feature type="domain" description="Dihydroxy-acid/6-phosphogluconate dehydratase C-terminal" evidence="5">
    <location>
        <begin position="586"/>
        <end position="685"/>
    </location>
</feature>
<evidence type="ECO:0000313" key="6">
    <source>
        <dbReference type="EMBL" id="MBB4285975.1"/>
    </source>
</evidence>
<keyword evidence="2" id="KW-0456">Lyase</keyword>
<dbReference type="Pfam" id="PF00920">
    <property type="entry name" value="ILVD_EDD_N"/>
    <property type="match status" value="2"/>
</dbReference>
<dbReference type="Pfam" id="PF24877">
    <property type="entry name" value="ILV_EDD_C"/>
    <property type="match status" value="1"/>
</dbReference>